<keyword evidence="5" id="KW-1185">Reference proteome</keyword>
<name>A0A371GTL1_MUCPR</name>
<evidence type="ECO:0000259" key="3">
    <source>
        <dbReference type="PROSITE" id="PS50158"/>
    </source>
</evidence>
<dbReference type="Gene3D" id="2.40.70.10">
    <property type="entry name" value="Acid Proteases"/>
    <property type="match status" value="1"/>
</dbReference>
<proteinExistence type="predicted"/>
<feature type="non-terminal residue" evidence="4">
    <location>
        <position position="860"/>
    </location>
</feature>
<evidence type="ECO:0000256" key="2">
    <source>
        <dbReference type="SAM" id="MobiDB-lite"/>
    </source>
</evidence>
<keyword evidence="1" id="KW-0479">Metal-binding</keyword>
<dbReference type="Gene3D" id="4.10.60.10">
    <property type="entry name" value="Zinc finger, CCHC-type"/>
    <property type="match status" value="1"/>
</dbReference>
<organism evidence="4 5">
    <name type="scientific">Mucuna pruriens</name>
    <name type="common">Velvet bean</name>
    <name type="synonym">Dolichos pruriens</name>
    <dbReference type="NCBI Taxonomy" id="157652"/>
    <lineage>
        <taxon>Eukaryota</taxon>
        <taxon>Viridiplantae</taxon>
        <taxon>Streptophyta</taxon>
        <taxon>Embryophyta</taxon>
        <taxon>Tracheophyta</taxon>
        <taxon>Spermatophyta</taxon>
        <taxon>Magnoliopsida</taxon>
        <taxon>eudicotyledons</taxon>
        <taxon>Gunneridae</taxon>
        <taxon>Pentapetalae</taxon>
        <taxon>rosids</taxon>
        <taxon>fabids</taxon>
        <taxon>Fabales</taxon>
        <taxon>Fabaceae</taxon>
        <taxon>Papilionoideae</taxon>
        <taxon>50 kb inversion clade</taxon>
        <taxon>NPAAA clade</taxon>
        <taxon>indigoferoid/millettioid clade</taxon>
        <taxon>Phaseoleae</taxon>
        <taxon>Mucuna</taxon>
    </lineage>
</organism>
<protein>
    <recommendedName>
        <fullName evidence="3">CCHC-type domain-containing protein</fullName>
    </recommendedName>
</protein>
<dbReference type="GO" id="GO:0008270">
    <property type="term" value="F:zinc ion binding"/>
    <property type="evidence" value="ECO:0007669"/>
    <property type="project" value="UniProtKB-KW"/>
</dbReference>
<keyword evidence="1" id="KW-0863">Zinc-finger</keyword>
<accession>A0A371GTL1</accession>
<dbReference type="SUPFAM" id="SSF56672">
    <property type="entry name" value="DNA/RNA polymerases"/>
    <property type="match status" value="1"/>
</dbReference>
<dbReference type="InterPro" id="IPR021109">
    <property type="entry name" value="Peptidase_aspartic_dom_sf"/>
</dbReference>
<dbReference type="PANTHER" id="PTHR35046">
    <property type="entry name" value="ZINC KNUCKLE (CCHC-TYPE) FAMILY PROTEIN"/>
    <property type="match status" value="1"/>
</dbReference>
<dbReference type="CDD" id="cd00303">
    <property type="entry name" value="retropepsin_like"/>
    <property type="match status" value="1"/>
</dbReference>
<dbReference type="Gene3D" id="3.10.10.10">
    <property type="entry name" value="HIV Type 1 Reverse Transcriptase, subunit A, domain 1"/>
    <property type="match status" value="2"/>
</dbReference>
<evidence type="ECO:0000256" key="1">
    <source>
        <dbReference type="PROSITE-ProRule" id="PRU00047"/>
    </source>
</evidence>
<dbReference type="Pfam" id="PF00098">
    <property type="entry name" value="zf-CCHC"/>
    <property type="match status" value="1"/>
</dbReference>
<dbReference type="PANTHER" id="PTHR35046:SF9">
    <property type="entry name" value="RNA-DIRECTED DNA POLYMERASE"/>
    <property type="match status" value="1"/>
</dbReference>
<dbReference type="Gene3D" id="3.30.70.270">
    <property type="match status" value="1"/>
</dbReference>
<sequence length="860" mass="97607">MSRPNQERSDPIEASQPKRSVDALRWIETSTSGHQRCTITILPRRSSGKADSLETLNFSSCARSGIESSLTPSRLSKPESYRLKEGTQGIELQGEDEFVGISENGGLVKTVIKHFPSCPSGSIVTTSRCYMTKLEDQFDLGIRNAPANDLIIVESPKIWIILYVNPTCPRNERTSYTKAGLGREVIMSILDLSTSRPLLDTRCPSTIPLVTMKWHFLKLSTRFVSMHLVNTRNKFSIHASNDSAYTMKSSMKTSMQSYSKSKKILTNPLAVRDGIDNPDSKMVGFNLLCCCLIGRASSSTKILCMQMEGFMLGRSDNLHPYCLLMLPQDMYQTITIGTCAENCNNYYKGIKIVVTRVNVKEDREVTMARFIGGLKKEITDVVKLQHYMEIEDLPHKAIEVERKLNSSWISNWKNNIAITNPKEDVVAKYSNAPSKGKIDTNTSYKSRNIKCFKCQGVGHIASQCPNKRAMVMLNNGEIESSSDDEMPPLEDCSDVEVAALVNGDILVTRRALSIQPKEDGNMKQREHNFYTRCHINDKVCSMIIDSGSCTNVVSTILVEKINLQIAKQPRPYKLQWLSNIGEVKVDKQVSVTFSIENYKDEVLCDVVLIEAWYILLGHPWQLECKVTHNGYTNCLSFIYNELKITLTLLSPKQECEDPIKMRNVRECEESEEKKNERTKEKRKENMSENKYKKEKHEIECSEEKSKKMSAFAKTKEELTDVFPDKEPHGLPSLRGIEHQIDLVSGCLIPNRPAYSTNLEETKEIQKKVNELLQKGFVRESLSPCSILVILVPKKDGTWRMLDDMLDELFVSCVFIKIDLKSGYNQIHMKEGDEWKTTFKTKYVSSKGIIVNEEKVKAIRE</sequence>
<dbReference type="InterPro" id="IPR036875">
    <property type="entry name" value="Znf_CCHC_sf"/>
</dbReference>
<dbReference type="InterPro" id="IPR043502">
    <property type="entry name" value="DNA/RNA_pol_sf"/>
</dbReference>
<dbReference type="AlphaFoldDB" id="A0A371GTL1"/>
<dbReference type="EMBL" id="QJKJ01004507">
    <property type="protein sequence ID" value="RDX93879.1"/>
    <property type="molecule type" value="Genomic_DNA"/>
</dbReference>
<evidence type="ECO:0000313" key="5">
    <source>
        <dbReference type="Proteomes" id="UP000257109"/>
    </source>
</evidence>
<feature type="compositionally biased region" description="Basic and acidic residues" evidence="2">
    <location>
        <begin position="1"/>
        <end position="11"/>
    </location>
</feature>
<reference evidence="4" key="1">
    <citation type="submission" date="2018-05" db="EMBL/GenBank/DDBJ databases">
        <title>Draft genome of Mucuna pruriens seed.</title>
        <authorList>
            <person name="Nnadi N.E."/>
            <person name="Vos R."/>
            <person name="Hasami M.H."/>
            <person name="Devisetty U.K."/>
            <person name="Aguiy J.C."/>
        </authorList>
    </citation>
    <scope>NUCLEOTIDE SEQUENCE [LARGE SCALE GENOMIC DNA]</scope>
    <source>
        <strain evidence="4">JCA_2017</strain>
    </source>
</reference>
<dbReference type="SMART" id="SM00343">
    <property type="entry name" value="ZnF_C2HC"/>
    <property type="match status" value="1"/>
</dbReference>
<dbReference type="PROSITE" id="PS50158">
    <property type="entry name" value="ZF_CCHC"/>
    <property type="match status" value="1"/>
</dbReference>
<gene>
    <name evidence="4" type="ORF">CR513_23802</name>
</gene>
<dbReference type="Proteomes" id="UP000257109">
    <property type="component" value="Unassembled WGS sequence"/>
</dbReference>
<dbReference type="OrthoDB" id="532959at2759"/>
<dbReference type="InterPro" id="IPR043128">
    <property type="entry name" value="Rev_trsase/Diguanyl_cyclase"/>
</dbReference>
<comment type="caution">
    <text evidence="4">The sequence shown here is derived from an EMBL/GenBank/DDBJ whole genome shotgun (WGS) entry which is preliminary data.</text>
</comment>
<dbReference type="InterPro" id="IPR001878">
    <property type="entry name" value="Znf_CCHC"/>
</dbReference>
<feature type="region of interest" description="Disordered" evidence="2">
    <location>
        <begin position="666"/>
        <end position="690"/>
    </location>
</feature>
<dbReference type="SUPFAM" id="SSF57756">
    <property type="entry name" value="Retrovirus zinc finger-like domains"/>
    <property type="match status" value="1"/>
</dbReference>
<evidence type="ECO:0000313" key="4">
    <source>
        <dbReference type="EMBL" id="RDX93879.1"/>
    </source>
</evidence>
<keyword evidence="1" id="KW-0862">Zinc</keyword>
<dbReference type="GO" id="GO:0003676">
    <property type="term" value="F:nucleic acid binding"/>
    <property type="evidence" value="ECO:0007669"/>
    <property type="project" value="InterPro"/>
</dbReference>
<dbReference type="SUPFAM" id="SSF50630">
    <property type="entry name" value="Acid proteases"/>
    <property type="match status" value="1"/>
</dbReference>
<feature type="domain" description="CCHC-type" evidence="3">
    <location>
        <begin position="450"/>
        <end position="466"/>
    </location>
</feature>
<feature type="region of interest" description="Disordered" evidence="2">
    <location>
        <begin position="1"/>
        <end position="21"/>
    </location>
</feature>